<evidence type="ECO:0000313" key="3">
    <source>
        <dbReference type="Proteomes" id="UP000050920"/>
    </source>
</evidence>
<dbReference type="GO" id="GO:0016758">
    <property type="term" value="F:hexosyltransferase activity"/>
    <property type="evidence" value="ECO:0007669"/>
    <property type="project" value="UniProtKB-ARBA"/>
</dbReference>
<gene>
    <name evidence="2" type="ORF">DY78_GL003046</name>
</gene>
<comment type="caution">
    <text evidence="2">The sequence shown here is derived from an EMBL/GenBank/DDBJ whole genome shotgun (WGS) entry which is preliminary data.</text>
</comment>
<dbReference type="InterPro" id="IPR029044">
    <property type="entry name" value="Nucleotide-diphossugar_trans"/>
</dbReference>
<proteinExistence type="predicted"/>
<accession>A0A0R2NQG7</accession>
<dbReference type="Gene3D" id="3.90.550.10">
    <property type="entry name" value="Spore Coat Polysaccharide Biosynthesis Protein SpsA, Chain A"/>
    <property type="match status" value="1"/>
</dbReference>
<dbReference type="EMBL" id="AYGX02000072">
    <property type="protein sequence ID" value="KRO27628.1"/>
    <property type="molecule type" value="Genomic_DNA"/>
</dbReference>
<keyword evidence="3" id="KW-1185">Reference proteome</keyword>
<keyword evidence="2" id="KW-0808">Transferase</keyword>
<dbReference type="AlphaFoldDB" id="A0A0R2NQG7"/>
<dbReference type="InterPro" id="IPR001173">
    <property type="entry name" value="Glyco_trans_2-like"/>
</dbReference>
<protein>
    <submittedName>
        <fullName evidence="2">Glycosyltransferase, group 2 family protein</fullName>
    </submittedName>
</protein>
<dbReference type="PANTHER" id="PTHR22916">
    <property type="entry name" value="GLYCOSYLTRANSFERASE"/>
    <property type="match status" value="1"/>
</dbReference>
<dbReference type="CDD" id="cd04196">
    <property type="entry name" value="GT_2_like_d"/>
    <property type="match status" value="1"/>
</dbReference>
<evidence type="ECO:0000259" key="1">
    <source>
        <dbReference type="Pfam" id="PF00535"/>
    </source>
</evidence>
<name>A0A0R2NQG7_9LACO</name>
<dbReference type="RefSeq" id="WP_024624078.1">
    <property type="nucleotide sequence ID" value="NZ_AYGX02000072.1"/>
</dbReference>
<dbReference type="Pfam" id="PF00535">
    <property type="entry name" value="Glycos_transf_2"/>
    <property type="match status" value="1"/>
</dbReference>
<reference evidence="2 3" key="1">
    <citation type="journal article" date="2015" name="Genome Announc.">
        <title>Expanding the biotechnology potential of lactobacilli through comparative genomics of 213 strains and associated genera.</title>
        <authorList>
            <person name="Sun Z."/>
            <person name="Harris H.M."/>
            <person name="McCann A."/>
            <person name="Guo C."/>
            <person name="Argimon S."/>
            <person name="Zhang W."/>
            <person name="Yang X."/>
            <person name="Jeffery I.B."/>
            <person name="Cooney J.C."/>
            <person name="Kagawa T.F."/>
            <person name="Liu W."/>
            <person name="Song Y."/>
            <person name="Salvetti E."/>
            <person name="Wrobel A."/>
            <person name="Rasinkangas P."/>
            <person name="Parkhill J."/>
            <person name="Rea M.C."/>
            <person name="O'Sullivan O."/>
            <person name="Ritari J."/>
            <person name="Douillard F.P."/>
            <person name="Paul Ross R."/>
            <person name="Yang R."/>
            <person name="Briner A.E."/>
            <person name="Felis G.E."/>
            <person name="de Vos W.M."/>
            <person name="Barrangou R."/>
            <person name="Klaenhammer T.R."/>
            <person name="Caufield P.W."/>
            <person name="Cui Y."/>
            <person name="Zhang H."/>
            <person name="O'Toole P.W."/>
        </authorList>
    </citation>
    <scope>NUCLEOTIDE SEQUENCE [LARGE SCALE GENOMIC DNA]</scope>
    <source>
        <strain evidence="2 3">DSM 21115</strain>
    </source>
</reference>
<sequence>MPSVNDQVAVLMSTYNGASYLRDQIESILTQTYPNLVLYIRDDGSTDDTRAIISEYAATNDNVVAVDMEGPVHNLGVKRSFQRLLAVSPAKYSMFADQDDVWLHDKVLATLLKMQSIEGNQPATVHTNLTVVNENLQVLNEKMFGDSPLDDFTQLMFTNTATGCTMMVNAKLRELLLRHDFSDEIFMHDWWTALAGAYFGKIAYLETPTMLYRQHQGNQIGEDAGRFRVLRRLHKLDNEIDRTKKVFLQLHAFDETFYENSNVELKKRYNYFVPYARLRQSTSFWKKLQVLCRYPIRKKTLGGKLLLAYLLLFRSKSILIK</sequence>
<feature type="domain" description="Glycosyltransferase 2-like" evidence="1">
    <location>
        <begin position="10"/>
        <end position="118"/>
    </location>
</feature>
<organism evidence="2 3">
    <name type="scientific">Lactiplantibacillus fabifermentans DSM 21115</name>
    <dbReference type="NCBI Taxonomy" id="1413187"/>
    <lineage>
        <taxon>Bacteria</taxon>
        <taxon>Bacillati</taxon>
        <taxon>Bacillota</taxon>
        <taxon>Bacilli</taxon>
        <taxon>Lactobacillales</taxon>
        <taxon>Lactobacillaceae</taxon>
        <taxon>Lactiplantibacillus</taxon>
    </lineage>
</organism>
<dbReference type="Proteomes" id="UP000050920">
    <property type="component" value="Unassembled WGS sequence"/>
</dbReference>
<evidence type="ECO:0000313" key="2">
    <source>
        <dbReference type="EMBL" id="KRO27628.1"/>
    </source>
</evidence>
<dbReference type="SUPFAM" id="SSF53448">
    <property type="entry name" value="Nucleotide-diphospho-sugar transferases"/>
    <property type="match status" value="1"/>
</dbReference>
<dbReference type="PANTHER" id="PTHR22916:SF3">
    <property type="entry name" value="UDP-GLCNAC:BETAGAL BETA-1,3-N-ACETYLGLUCOSAMINYLTRANSFERASE-LIKE PROTEIN 1"/>
    <property type="match status" value="1"/>
</dbReference>